<dbReference type="Gene3D" id="3.30.700.10">
    <property type="entry name" value="Glycoprotein, Type 4 Pilin"/>
    <property type="match status" value="1"/>
</dbReference>
<keyword evidence="1" id="KW-0812">Transmembrane</keyword>
<evidence type="ECO:0000313" key="2">
    <source>
        <dbReference type="EMBL" id="OGM79421.1"/>
    </source>
</evidence>
<keyword evidence="1" id="KW-1133">Transmembrane helix</keyword>
<dbReference type="EMBL" id="MGHY01000016">
    <property type="protein sequence ID" value="OGM79421.1"/>
    <property type="molecule type" value="Genomic_DNA"/>
</dbReference>
<dbReference type="AlphaFoldDB" id="A0A1F8CT31"/>
<evidence type="ECO:0008006" key="4">
    <source>
        <dbReference type="Google" id="ProtNLM"/>
    </source>
</evidence>
<dbReference type="STRING" id="1802538.A2382_03020"/>
<keyword evidence="1" id="KW-0472">Membrane</keyword>
<protein>
    <recommendedName>
        <fullName evidence="4">Type II secretion system protein GspG C-terminal domain-containing protein</fullName>
    </recommendedName>
</protein>
<comment type="caution">
    <text evidence="2">The sequence shown here is derived from an EMBL/GenBank/DDBJ whole genome shotgun (WGS) entry which is preliminary data.</text>
</comment>
<dbReference type="InterPro" id="IPR045584">
    <property type="entry name" value="Pilin-like"/>
</dbReference>
<reference evidence="2 3" key="1">
    <citation type="journal article" date="2016" name="Nat. Commun.">
        <title>Thousands of microbial genomes shed light on interconnected biogeochemical processes in an aquifer system.</title>
        <authorList>
            <person name="Anantharaman K."/>
            <person name="Brown C.T."/>
            <person name="Hug L.A."/>
            <person name="Sharon I."/>
            <person name="Castelle C.J."/>
            <person name="Probst A.J."/>
            <person name="Thomas B.C."/>
            <person name="Singh A."/>
            <person name="Wilkins M.J."/>
            <person name="Karaoz U."/>
            <person name="Brodie E.L."/>
            <person name="Williams K.H."/>
            <person name="Hubbard S.S."/>
            <person name="Banfield J.F."/>
        </authorList>
    </citation>
    <scope>NUCLEOTIDE SEQUENCE [LARGE SCALE GENOMIC DNA]</scope>
</reference>
<dbReference type="SUPFAM" id="SSF54523">
    <property type="entry name" value="Pili subunits"/>
    <property type="match status" value="1"/>
</dbReference>
<accession>A0A1F8CT31</accession>
<name>A0A1F8CT31_9BACT</name>
<gene>
    <name evidence="2" type="ORF">A2382_03020</name>
</gene>
<proteinExistence type="predicted"/>
<sequence>MFLGFNKSETKFVLAILLIIMATTLLNLRISYRKSRDAQRKNDVRAIHDALQAYNNEFGSYPISTSDGLILACDPIITETTIIEYKPCQWYEDGLFNPFKKDAEPYLARILGDPRQGQGRSYFYISTGKHFQILASLESEKEAEFSFSIKARNLPCGKYICNFGRSDSEKTPLDKSLLTYENELRILEEERLKIIYGK</sequence>
<evidence type="ECO:0000256" key="1">
    <source>
        <dbReference type="SAM" id="Phobius"/>
    </source>
</evidence>
<organism evidence="2 3">
    <name type="scientific">Candidatus Woesebacteria bacterium RIFOXYB1_FULL_38_16</name>
    <dbReference type="NCBI Taxonomy" id="1802538"/>
    <lineage>
        <taxon>Bacteria</taxon>
        <taxon>Candidatus Woeseibacteriota</taxon>
    </lineage>
</organism>
<evidence type="ECO:0000313" key="3">
    <source>
        <dbReference type="Proteomes" id="UP000178999"/>
    </source>
</evidence>
<feature type="transmembrane region" description="Helical" evidence="1">
    <location>
        <begin position="12"/>
        <end position="32"/>
    </location>
</feature>
<dbReference type="Proteomes" id="UP000178999">
    <property type="component" value="Unassembled WGS sequence"/>
</dbReference>